<protein>
    <submittedName>
        <fullName evidence="1">Uncharacterized protein</fullName>
    </submittedName>
</protein>
<sequence length="43" mass="4915">MNHDSERVQAQPMLFPLCIHLFSKTKTSDLIVHNYSSDLALNV</sequence>
<dbReference type="EMBL" id="GBXM01062496">
    <property type="protein sequence ID" value="JAH46081.1"/>
    <property type="molecule type" value="Transcribed_RNA"/>
</dbReference>
<dbReference type="AlphaFoldDB" id="A0A0E9SXQ4"/>
<reference evidence="1" key="2">
    <citation type="journal article" date="2015" name="Fish Shellfish Immunol.">
        <title>Early steps in the European eel (Anguilla anguilla)-Vibrio vulnificus interaction in the gills: Role of the RtxA13 toxin.</title>
        <authorList>
            <person name="Callol A."/>
            <person name="Pajuelo D."/>
            <person name="Ebbesson L."/>
            <person name="Teles M."/>
            <person name="MacKenzie S."/>
            <person name="Amaro C."/>
        </authorList>
    </citation>
    <scope>NUCLEOTIDE SEQUENCE</scope>
</reference>
<name>A0A0E9SXQ4_ANGAN</name>
<accession>A0A0E9SXQ4</accession>
<proteinExistence type="predicted"/>
<reference evidence="1" key="1">
    <citation type="submission" date="2014-11" db="EMBL/GenBank/DDBJ databases">
        <authorList>
            <person name="Amaro Gonzalez C."/>
        </authorList>
    </citation>
    <scope>NUCLEOTIDE SEQUENCE</scope>
</reference>
<organism evidence="1">
    <name type="scientific">Anguilla anguilla</name>
    <name type="common">European freshwater eel</name>
    <name type="synonym">Muraena anguilla</name>
    <dbReference type="NCBI Taxonomy" id="7936"/>
    <lineage>
        <taxon>Eukaryota</taxon>
        <taxon>Metazoa</taxon>
        <taxon>Chordata</taxon>
        <taxon>Craniata</taxon>
        <taxon>Vertebrata</taxon>
        <taxon>Euteleostomi</taxon>
        <taxon>Actinopterygii</taxon>
        <taxon>Neopterygii</taxon>
        <taxon>Teleostei</taxon>
        <taxon>Anguilliformes</taxon>
        <taxon>Anguillidae</taxon>
        <taxon>Anguilla</taxon>
    </lineage>
</organism>
<evidence type="ECO:0000313" key="1">
    <source>
        <dbReference type="EMBL" id="JAH46081.1"/>
    </source>
</evidence>